<dbReference type="Proteomes" id="UP000001811">
    <property type="component" value="Unplaced"/>
</dbReference>
<dbReference type="InParanoid" id="A0A5F9C0H1"/>
<feature type="domain" description="Anaphylatoxin-like" evidence="7">
    <location>
        <begin position="20"/>
        <end position="53"/>
    </location>
</feature>
<evidence type="ECO:0000259" key="7">
    <source>
        <dbReference type="PROSITE" id="PS01178"/>
    </source>
</evidence>
<dbReference type="PROSITE" id="PS01178">
    <property type="entry name" value="ANAPHYLATOXIN_2"/>
    <property type="match status" value="1"/>
</dbReference>
<evidence type="ECO:0000256" key="1">
    <source>
        <dbReference type="ARBA" id="ARBA00004613"/>
    </source>
</evidence>
<accession>A0A5F9C0H1</accession>
<keyword evidence="5" id="KW-1015">Disulfide bond</keyword>
<dbReference type="AlphaFoldDB" id="A0A5F9C0H1"/>
<name>A0A5F9C0H1_RABIT</name>
<evidence type="ECO:0000256" key="6">
    <source>
        <dbReference type="ARBA" id="ARBA00023198"/>
    </source>
</evidence>
<dbReference type="GO" id="GO:0006954">
    <property type="term" value="P:inflammatory response"/>
    <property type="evidence" value="ECO:0007669"/>
    <property type="project" value="UniProtKB-KW"/>
</dbReference>
<evidence type="ECO:0000313" key="8">
    <source>
        <dbReference type="Ensembl" id="ENSOCUP00000027220.1"/>
    </source>
</evidence>
<dbReference type="GO" id="GO:0045087">
    <property type="term" value="P:innate immune response"/>
    <property type="evidence" value="ECO:0007669"/>
    <property type="project" value="UniProtKB-KW"/>
</dbReference>
<dbReference type="InterPro" id="IPR000020">
    <property type="entry name" value="Anaphylatoxin/fibulin"/>
</dbReference>
<keyword evidence="2" id="KW-0964">Secreted</keyword>
<evidence type="ECO:0000256" key="4">
    <source>
        <dbReference type="ARBA" id="ARBA00022875"/>
    </source>
</evidence>
<dbReference type="Gene3D" id="1.20.91.20">
    <property type="entry name" value="Anaphylotoxins (complement system)"/>
    <property type="match status" value="1"/>
</dbReference>
<comment type="subcellular location">
    <subcellularLocation>
        <location evidence="1">Secreted</location>
    </subcellularLocation>
</comment>
<evidence type="ECO:0000313" key="9">
    <source>
        <dbReference type="Proteomes" id="UP000001811"/>
    </source>
</evidence>
<reference evidence="8 9" key="1">
    <citation type="journal article" date="2011" name="Nature">
        <title>A high-resolution map of human evolutionary constraint using 29 mammals.</title>
        <authorList>
            <person name="Lindblad-Toh K."/>
            <person name="Garber M."/>
            <person name="Zuk O."/>
            <person name="Lin M.F."/>
            <person name="Parker B.J."/>
            <person name="Washietl S."/>
            <person name="Kheradpour P."/>
            <person name="Ernst J."/>
            <person name="Jordan G."/>
            <person name="Mauceli E."/>
            <person name="Ward L.D."/>
            <person name="Lowe C.B."/>
            <person name="Holloway A.K."/>
            <person name="Clamp M."/>
            <person name="Gnerre S."/>
            <person name="Alfoldi J."/>
            <person name="Beal K."/>
            <person name="Chang J."/>
            <person name="Clawson H."/>
            <person name="Cuff J."/>
            <person name="Di Palma F."/>
            <person name="Fitzgerald S."/>
            <person name="Flicek P."/>
            <person name="Guttman M."/>
            <person name="Hubisz M.J."/>
            <person name="Jaffe D.B."/>
            <person name="Jungreis I."/>
            <person name="Kent W.J."/>
            <person name="Kostka D."/>
            <person name="Lara M."/>
            <person name="Martins A.L."/>
            <person name="Massingham T."/>
            <person name="Moltke I."/>
            <person name="Raney B.J."/>
            <person name="Rasmussen M.D."/>
            <person name="Robinson J."/>
            <person name="Stark A."/>
            <person name="Vilella A.J."/>
            <person name="Wen J."/>
            <person name="Xie X."/>
            <person name="Zody M.C."/>
            <person name="Baldwin J."/>
            <person name="Bloom T."/>
            <person name="Chin C.W."/>
            <person name="Heiman D."/>
            <person name="Nicol R."/>
            <person name="Nusbaum C."/>
            <person name="Young S."/>
            <person name="Wilkinson J."/>
            <person name="Worley K.C."/>
            <person name="Kovar C.L."/>
            <person name="Muzny D.M."/>
            <person name="Gibbs R.A."/>
            <person name="Cree A."/>
            <person name="Dihn H.H."/>
            <person name="Fowler G."/>
            <person name="Jhangiani S."/>
            <person name="Joshi V."/>
            <person name="Lee S."/>
            <person name="Lewis L.R."/>
            <person name="Nazareth L.V."/>
            <person name="Okwuonu G."/>
            <person name="Santibanez J."/>
            <person name="Warren W.C."/>
            <person name="Mardis E.R."/>
            <person name="Weinstock G.M."/>
            <person name="Wilson R.K."/>
            <person name="Delehaunty K."/>
            <person name="Dooling D."/>
            <person name="Fronik C."/>
            <person name="Fulton L."/>
            <person name="Fulton B."/>
            <person name="Graves T."/>
            <person name="Minx P."/>
            <person name="Sodergren E."/>
            <person name="Birney E."/>
            <person name="Margulies E.H."/>
            <person name="Herrero J."/>
            <person name="Green E.D."/>
            <person name="Haussler D."/>
            <person name="Siepel A."/>
            <person name="Goldman N."/>
            <person name="Pollard K.S."/>
            <person name="Pedersen J.S."/>
            <person name="Lander E.S."/>
            <person name="Kellis M."/>
        </authorList>
    </citation>
    <scope>NUCLEOTIDE SEQUENCE [LARGE SCALE GENOMIC DNA]</scope>
    <source>
        <strain evidence="9">Thorbecke</strain>
    </source>
</reference>
<evidence type="ECO:0000256" key="5">
    <source>
        <dbReference type="ARBA" id="ARBA00023157"/>
    </source>
</evidence>
<dbReference type="Pfam" id="PF01821">
    <property type="entry name" value="ANATO"/>
    <property type="match status" value="1"/>
</dbReference>
<dbReference type="STRING" id="9986.ENSOCUP00000027220"/>
<keyword evidence="3" id="KW-0391">Immunity</keyword>
<keyword evidence="4" id="KW-0180">Complement pathway</keyword>
<dbReference type="CDD" id="cd00017">
    <property type="entry name" value="ANATO"/>
    <property type="match status" value="1"/>
</dbReference>
<keyword evidence="9" id="KW-1185">Reference proteome</keyword>
<dbReference type="SMART" id="SM00104">
    <property type="entry name" value="ANATO"/>
    <property type="match status" value="1"/>
</dbReference>
<dbReference type="GO" id="GO:0006958">
    <property type="term" value="P:complement activation, classical pathway"/>
    <property type="evidence" value="ECO:0007669"/>
    <property type="project" value="UniProtKB-KW"/>
</dbReference>
<proteinExistence type="predicted"/>
<dbReference type="GeneTree" id="ENSGT00960000189501"/>
<sequence>ESICIIFSASRFKHRVIKKCCYDGTRLSEESCEERAMRITIGPKCARAFSECCNRWNSMNHHKKLQIGRDSERD</sequence>
<keyword evidence="6" id="KW-0395">Inflammatory response</keyword>
<dbReference type="InterPro" id="IPR018081">
    <property type="entry name" value="Anaphylatoxin_comp_syst"/>
</dbReference>
<evidence type="ECO:0000256" key="2">
    <source>
        <dbReference type="ARBA" id="ARBA00022525"/>
    </source>
</evidence>
<evidence type="ECO:0000256" key="3">
    <source>
        <dbReference type="ARBA" id="ARBA00022588"/>
    </source>
</evidence>
<protein>
    <recommendedName>
        <fullName evidence="7">Anaphylatoxin-like domain-containing protein</fullName>
    </recommendedName>
</protein>
<dbReference type="SMR" id="A0A5F9C0H1"/>
<dbReference type="Ensembl" id="ENSOCUT00000056404.1">
    <property type="protein sequence ID" value="ENSOCUP00000027220.1"/>
    <property type="gene ID" value="ENSOCUG00000036155.1"/>
</dbReference>
<dbReference type="Bgee" id="ENSOCUG00000036155">
    <property type="expression patterns" value="Expressed in liver and 14 other cell types or tissues"/>
</dbReference>
<reference evidence="8" key="2">
    <citation type="submission" date="2025-08" db="UniProtKB">
        <authorList>
            <consortium name="Ensembl"/>
        </authorList>
    </citation>
    <scope>IDENTIFICATION</scope>
    <source>
        <strain evidence="8">Thorbecke</strain>
    </source>
</reference>
<dbReference type="SUPFAM" id="SSF47686">
    <property type="entry name" value="Anaphylotoxins (complement system)"/>
    <property type="match status" value="1"/>
</dbReference>
<organism evidence="8 9">
    <name type="scientific">Oryctolagus cuniculus</name>
    <name type="common">Rabbit</name>
    <dbReference type="NCBI Taxonomy" id="9986"/>
    <lineage>
        <taxon>Eukaryota</taxon>
        <taxon>Metazoa</taxon>
        <taxon>Chordata</taxon>
        <taxon>Craniata</taxon>
        <taxon>Vertebrata</taxon>
        <taxon>Euteleostomi</taxon>
        <taxon>Mammalia</taxon>
        <taxon>Eutheria</taxon>
        <taxon>Euarchontoglires</taxon>
        <taxon>Glires</taxon>
        <taxon>Lagomorpha</taxon>
        <taxon>Leporidae</taxon>
        <taxon>Oryctolagus</taxon>
    </lineage>
</organism>
<keyword evidence="3" id="KW-0399">Innate immunity</keyword>
<dbReference type="GO" id="GO:0005576">
    <property type="term" value="C:extracellular region"/>
    <property type="evidence" value="ECO:0007669"/>
    <property type="project" value="UniProtKB-SubCell"/>
</dbReference>
<reference evidence="8" key="3">
    <citation type="submission" date="2025-09" db="UniProtKB">
        <authorList>
            <consortium name="Ensembl"/>
        </authorList>
    </citation>
    <scope>IDENTIFICATION</scope>
    <source>
        <strain evidence="8">Thorbecke</strain>
    </source>
</reference>